<comment type="caution">
    <text evidence="2">The sequence shown here is derived from an EMBL/GenBank/DDBJ whole genome shotgun (WGS) entry which is preliminary data.</text>
</comment>
<evidence type="ECO:0000313" key="2">
    <source>
        <dbReference type="EMBL" id="MCL1127388.1"/>
    </source>
</evidence>
<sequence length="108" mass="12086">MTKWLESYQKEAENIVQERAIYENSSQRLGAKIFDKLSFLFLLSGFVSLGLVAFIDVTLIQSTCLFVISFVLSPTDGDRSGTMIKGMAEDLANIRINTAIESKNKTEK</sequence>
<protein>
    <submittedName>
        <fullName evidence="2">Uncharacterized protein</fullName>
    </submittedName>
</protein>
<proteinExistence type="predicted"/>
<evidence type="ECO:0000313" key="3">
    <source>
        <dbReference type="Proteomes" id="UP001203423"/>
    </source>
</evidence>
<dbReference type="EMBL" id="JAKIKS010000153">
    <property type="protein sequence ID" value="MCL1127388.1"/>
    <property type="molecule type" value="Genomic_DNA"/>
</dbReference>
<keyword evidence="1" id="KW-1133">Transmembrane helix</keyword>
<evidence type="ECO:0000256" key="1">
    <source>
        <dbReference type="SAM" id="Phobius"/>
    </source>
</evidence>
<keyword evidence="1" id="KW-0812">Transmembrane</keyword>
<reference evidence="2 3" key="1">
    <citation type="submission" date="2022-01" db="EMBL/GenBank/DDBJ databases">
        <title>Whole genome-based taxonomy of the Shewanellaceae.</title>
        <authorList>
            <person name="Martin-Rodriguez A.J."/>
        </authorList>
    </citation>
    <scope>NUCLEOTIDE SEQUENCE [LARGE SCALE GENOMIC DNA]</scope>
    <source>
        <strain evidence="2 3">DSM 17177</strain>
    </source>
</reference>
<dbReference type="Proteomes" id="UP001203423">
    <property type="component" value="Unassembled WGS sequence"/>
</dbReference>
<organism evidence="2 3">
    <name type="scientific">Shewanella surugensis</name>
    <dbReference type="NCBI Taxonomy" id="212020"/>
    <lineage>
        <taxon>Bacteria</taxon>
        <taxon>Pseudomonadati</taxon>
        <taxon>Pseudomonadota</taxon>
        <taxon>Gammaproteobacteria</taxon>
        <taxon>Alteromonadales</taxon>
        <taxon>Shewanellaceae</taxon>
        <taxon>Shewanella</taxon>
    </lineage>
</organism>
<feature type="transmembrane region" description="Helical" evidence="1">
    <location>
        <begin position="37"/>
        <end position="60"/>
    </location>
</feature>
<name>A0ABT0LI61_9GAMM</name>
<keyword evidence="1" id="KW-0472">Membrane</keyword>
<accession>A0ABT0LI61</accession>
<dbReference type="RefSeq" id="WP_248942806.1">
    <property type="nucleotide sequence ID" value="NZ_JAKIKS010000153.1"/>
</dbReference>
<keyword evidence="3" id="KW-1185">Reference proteome</keyword>
<gene>
    <name evidence="2" type="ORF">L2764_23665</name>
</gene>